<dbReference type="InterPro" id="IPR051262">
    <property type="entry name" value="SMP-30/CGR1_Lactonase"/>
</dbReference>
<dbReference type="Pfam" id="PF08450">
    <property type="entry name" value="SGL"/>
    <property type="match status" value="1"/>
</dbReference>
<dbReference type="PANTHER" id="PTHR47572">
    <property type="entry name" value="LIPOPROTEIN-RELATED"/>
    <property type="match status" value="1"/>
</dbReference>
<keyword evidence="4" id="KW-1185">Reference proteome</keyword>
<evidence type="ECO:0000256" key="1">
    <source>
        <dbReference type="SAM" id="MobiDB-lite"/>
    </source>
</evidence>
<dbReference type="SUPFAM" id="SSF63829">
    <property type="entry name" value="Calcium-dependent phosphotriesterase"/>
    <property type="match status" value="1"/>
</dbReference>
<comment type="caution">
    <text evidence="3">The sequence shown here is derived from an EMBL/GenBank/DDBJ whole genome shotgun (WGS) entry which is preliminary data.</text>
</comment>
<sequence length="359" mass="39581">MRQSCCRIRHLTPRASGCARRSSAIRSPVNQQRKTVSRPETPAKPDEEDFDRLPTKGTRMIKRHLLGTIFALALTSSAHAGDVKVINEDAWFAEGPIWYQGKLFYVEYGRGTVTVWDGKRNEIFWKMDGCGPSAVLPTTTGEFLVTCYDSNSIGRISADGKTLPAYDKDTDGNPFSGPNDLAPDKDGGVYFTGSGKGGPLIDASAYYIGKDGSVRKVAGDLHNANGLVMSNDGKNLYLGETEDNRIIEFDVQPDHSLNNRRVFLRLDDLFPNQPHIWPDGIKMDKAGEMYIGQSPRSLDAPGKILVVDKDAKLLRTLSVPSPSMPNFAFGPDENVLYVMALDQIDAAPWHGKVYEVPNK</sequence>
<dbReference type="Proteomes" id="UP000219182">
    <property type="component" value="Unassembled WGS sequence"/>
</dbReference>
<evidence type="ECO:0000259" key="2">
    <source>
        <dbReference type="Pfam" id="PF08450"/>
    </source>
</evidence>
<dbReference type="InterPro" id="IPR013658">
    <property type="entry name" value="SGL"/>
</dbReference>
<dbReference type="PANTHER" id="PTHR47572:SF5">
    <property type="entry name" value="BLR2277 PROTEIN"/>
    <property type="match status" value="1"/>
</dbReference>
<reference evidence="3 4" key="1">
    <citation type="submission" date="2017-09" db="EMBL/GenBank/DDBJ databases">
        <title>Mesorhizobum sanjuanii sp. nov. isolated from nodules of Lotus tenuis in saline-alkaline lowlands of Flooding Pampa.</title>
        <authorList>
            <person name="Sannazzaro A.I."/>
            <person name="Torres Tejerizo G.A."/>
            <person name="Fontana F."/>
            <person name="Cumpa Velazquez L.M."/>
            <person name="Hansen L."/>
            <person name="Pistorio M."/>
            <person name="Estrella M.J."/>
        </authorList>
    </citation>
    <scope>NUCLEOTIDE SEQUENCE [LARGE SCALE GENOMIC DNA]</scope>
    <source>
        <strain evidence="3 4">BSA136</strain>
    </source>
</reference>
<gene>
    <name evidence="3" type="ORF">CN311_07485</name>
</gene>
<evidence type="ECO:0000313" key="3">
    <source>
        <dbReference type="EMBL" id="PDQ21747.1"/>
    </source>
</evidence>
<dbReference type="EMBL" id="NWQG01000041">
    <property type="protein sequence ID" value="PDQ21747.1"/>
    <property type="molecule type" value="Genomic_DNA"/>
</dbReference>
<dbReference type="InterPro" id="IPR011042">
    <property type="entry name" value="6-blade_b-propeller_TolB-like"/>
</dbReference>
<proteinExistence type="predicted"/>
<dbReference type="Gene3D" id="2.120.10.30">
    <property type="entry name" value="TolB, C-terminal domain"/>
    <property type="match status" value="1"/>
</dbReference>
<feature type="compositionally biased region" description="Polar residues" evidence="1">
    <location>
        <begin position="24"/>
        <end position="34"/>
    </location>
</feature>
<evidence type="ECO:0000313" key="4">
    <source>
        <dbReference type="Proteomes" id="UP000219182"/>
    </source>
</evidence>
<dbReference type="AlphaFoldDB" id="A0A2A6FIF6"/>
<accession>A0A2A6FIF6</accession>
<protein>
    <recommendedName>
        <fullName evidence="2">SMP-30/Gluconolactonase/LRE-like region domain-containing protein</fullName>
    </recommendedName>
</protein>
<organism evidence="3 4">
    <name type="scientific">Mesorhizobium sanjuanii</name>
    <dbReference type="NCBI Taxonomy" id="2037900"/>
    <lineage>
        <taxon>Bacteria</taxon>
        <taxon>Pseudomonadati</taxon>
        <taxon>Pseudomonadota</taxon>
        <taxon>Alphaproteobacteria</taxon>
        <taxon>Hyphomicrobiales</taxon>
        <taxon>Phyllobacteriaceae</taxon>
        <taxon>Mesorhizobium</taxon>
    </lineage>
</organism>
<feature type="domain" description="SMP-30/Gluconolactonase/LRE-like region" evidence="2">
    <location>
        <begin position="92"/>
        <end position="339"/>
    </location>
</feature>
<name>A0A2A6FIF6_9HYPH</name>
<feature type="region of interest" description="Disordered" evidence="1">
    <location>
        <begin position="19"/>
        <end position="53"/>
    </location>
</feature>